<keyword evidence="4" id="KW-1185">Reference proteome</keyword>
<evidence type="ECO:0000256" key="1">
    <source>
        <dbReference type="SAM" id="MobiDB-lite"/>
    </source>
</evidence>
<keyword evidence="2" id="KW-1133">Transmembrane helix</keyword>
<name>E4ZLU9_LEPMJ</name>
<proteinExistence type="predicted"/>
<keyword evidence="2" id="KW-0472">Membrane</keyword>
<feature type="transmembrane region" description="Helical" evidence="2">
    <location>
        <begin position="14"/>
        <end position="37"/>
    </location>
</feature>
<reference evidence="4" key="1">
    <citation type="journal article" date="2011" name="Nat. Commun.">
        <title>Effector diversification within compartments of the Leptosphaeria maculans genome affected by Repeat-Induced Point mutations.</title>
        <authorList>
            <person name="Rouxel T."/>
            <person name="Grandaubert J."/>
            <person name="Hane J.K."/>
            <person name="Hoede C."/>
            <person name="van de Wouw A.P."/>
            <person name="Couloux A."/>
            <person name="Dominguez V."/>
            <person name="Anthouard V."/>
            <person name="Bally P."/>
            <person name="Bourras S."/>
            <person name="Cozijnsen A.J."/>
            <person name="Ciuffetti L.M."/>
            <person name="Degrave A."/>
            <person name="Dilmaghani A."/>
            <person name="Duret L."/>
            <person name="Fudal I."/>
            <person name="Goodwin S.B."/>
            <person name="Gout L."/>
            <person name="Glaser N."/>
            <person name="Linglin J."/>
            <person name="Kema G.H.J."/>
            <person name="Lapalu N."/>
            <person name="Lawrence C.B."/>
            <person name="May K."/>
            <person name="Meyer M."/>
            <person name="Ollivier B."/>
            <person name="Poulain J."/>
            <person name="Schoch C.L."/>
            <person name="Simon A."/>
            <person name="Spatafora J.W."/>
            <person name="Stachowiak A."/>
            <person name="Turgeon B.G."/>
            <person name="Tyler B.M."/>
            <person name="Vincent D."/>
            <person name="Weissenbach J."/>
            <person name="Amselem J."/>
            <person name="Quesneville H."/>
            <person name="Oliver R.P."/>
            <person name="Wincker P."/>
            <person name="Balesdent M.-H."/>
            <person name="Howlett B.J."/>
        </authorList>
    </citation>
    <scope>NUCLEOTIDE SEQUENCE [LARGE SCALE GENOMIC DNA]</scope>
    <source>
        <strain evidence="4">JN3 / isolate v23.1.3 / race Av1-4-5-6-7-8</strain>
    </source>
</reference>
<dbReference type="VEuPathDB" id="FungiDB:LEMA_uP054850.1"/>
<dbReference type="EMBL" id="FP929094">
    <property type="protein sequence ID" value="CBX92779.1"/>
    <property type="molecule type" value="Genomic_DNA"/>
</dbReference>
<gene>
    <name evidence="3" type="ORF">LEMA_uP054850.1</name>
</gene>
<sequence>MTCLHGPVCSEHPVLVLLVLLVLLSGSGGCLWVGFAASLSMYHVHGRFAVCQLLAHLLTGTVRCSRRTKPGPPQPTRHGASVVFEKA</sequence>
<feature type="region of interest" description="Disordered" evidence="1">
    <location>
        <begin position="66"/>
        <end position="87"/>
    </location>
</feature>
<keyword evidence="2" id="KW-0812">Transmembrane</keyword>
<dbReference type="Proteomes" id="UP000002668">
    <property type="component" value="Genome"/>
</dbReference>
<dbReference type="InParanoid" id="E4ZLU9"/>
<organism evidence="4">
    <name type="scientific">Leptosphaeria maculans (strain JN3 / isolate v23.1.3 / race Av1-4-5-6-7-8)</name>
    <name type="common">Blackleg fungus</name>
    <name type="synonym">Phoma lingam</name>
    <dbReference type="NCBI Taxonomy" id="985895"/>
    <lineage>
        <taxon>Eukaryota</taxon>
        <taxon>Fungi</taxon>
        <taxon>Dikarya</taxon>
        <taxon>Ascomycota</taxon>
        <taxon>Pezizomycotina</taxon>
        <taxon>Dothideomycetes</taxon>
        <taxon>Pleosporomycetidae</taxon>
        <taxon>Pleosporales</taxon>
        <taxon>Pleosporineae</taxon>
        <taxon>Leptosphaeriaceae</taxon>
        <taxon>Plenodomus</taxon>
        <taxon>Plenodomus lingam/Leptosphaeria maculans species complex</taxon>
    </lineage>
</organism>
<evidence type="ECO:0000313" key="3">
    <source>
        <dbReference type="EMBL" id="CBX92779.1"/>
    </source>
</evidence>
<accession>E4ZLU9</accession>
<evidence type="ECO:0000256" key="2">
    <source>
        <dbReference type="SAM" id="Phobius"/>
    </source>
</evidence>
<dbReference type="HOGENOM" id="CLU_2483764_0_0_1"/>
<evidence type="ECO:0000313" key="4">
    <source>
        <dbReference type="Proteomes" id="UP000002668"/>
    </source>
</evidence>
<dbReference type="AlphaFoldDB" id="E4ZLU9"/>
<protein>
    <submittedName>
        <fullName evidence="3">Predicted protein</fullName>
    </submittedName>
</protein>